<evidence type="ECO:0000256" key="2">
    <source>
        <dbReference type="ARBA" id="ARBA00022759"/>
    </source>
</evidence>
<evidence type="ECO:0000259" key="4">
    <source>
        <dbReference type="PROSITE" id="PS50830"/>
    </source>
</evidence>
<gene>
    <name evidence="5" type="ORF">A2494_00450</name>
</gene>
<dbReference type="AlphaFoldDB" id="A0A1G2DXK6"/>
<dbReference type="Gene3D" id="2.40.50.90">
    <property type="match status" value="1"/>
</dbReference>
<dbReference type="CDD" id="cd00175">
    <property type="entry name" value="SNc"/>
    <property type="match status" value="1"/>
</dbReference>
<evidence type="ECO:0000256" key="1">
    <source>
        <dbReference type="ARBA" id="ARBA00022722"/>
    </source>
</evidence>
<sequence length="206" mass="23505">MKRNIAPPLLLVFFLLFSFSFLLDALFSFLYSNRSSVEVLMQREDIATTTSIASSSVQQVPYYEVLRVVDGDTIDIALHGKTRVRLIGINTPEIVDPRRPVQCFGKEASAKAKELLLGKSITLEFDPSQDKYDKYGRLLAYVHLQDGTFFNEQMIRDGYAYEYTYRLPYKYQEEFKRAEYEAKSAKMGLWADGVCVSVTPTGTSSR</sequence>
<dbReference type="InterPro" id="IPR016071">
    <property type="entry name" value="Staphylococal_nuclease_OB-fold"/>
</dbReference>
<dbReference type="GO" id="GO:0004519">
    <property type="term" value="F:endonuclease activity"/>
    <property type="evidence" value="ECO:0007669"/>
    <property type="project" value="UniProtKB-KW"/>
</dbReference>
<reference evidence="5 6" key="1">
    <citation type="journal article" date="2016" name="Nat. Commun.">
        <title>Thousands of microbial genomes shed light on interconnected biogeochemical processes in an aquifer system.</title>
        <authorList>
            <person name="Anantharaman K."/>
            <person name="Brown C.T."/>
            <person name="Hug L.A."/>
            <person name="Sharon I."/>
            <person name="Castelle C.J."/>
            <person name="Probst A.J."/>
            <person name="Thomas B.C."/>
            <person name="Singh A."/>
            <person name="Wilkins M.J."/>
            <person name="Karaoz U."/>
            <person name="Brodie E.L."/>
            <person name="Williams K.H."/>
            <person name="Hubbard S.S."/>
            <person name="Banfield J.F."/>
        </authorList>
    </citation>
    <scope>NUCLEOTIDE SEQUENCE [LARGE SCALE GENOMIC DNA]</scope>
</reference>
<keyword evidence="2" id="KW-0255">Endonuclease</keyword>
<evidence type="ECO:0000256" key="3">
    <source>
        <dbReference type="ARBA" id="ARBA00022801"/>
    </source>
</evidence>
<dbReference type="PANTHER" id="PTHR12302">
    <property type="entry name" value="EBNA2 BINDING PROTEIN P100"/>
    <property type="match status" value="1"/>
</dbReference>
<dbReference type="SUPFAM" id="SSF50199">
    <property type="entry name" value="Staphylococcal nuclease"/>
    <property type="match status" value="1"/>
</dbReference>
<name>A0A1G2DXK6_9BACT</name>
<organism evidence="5 6">
    <name type="scientific">Candidatus Lloydbacteria bacterium RIFOXYC12_FULL_46_25</name>
    <dbReference type="NCBI Taxonomy" id="1798670"/>
    <lineage>
        <taxon>Bacteria</taxon>
        <taxon>Candidatus Lloydiibacteriota</taxon>
    </lineage>
</organism>
<protein>
    <recommendedName>
        <fullName evidence="4">TNase-like domain-containing protein</fullName>
    </recommendedName>
</protein>
<evidence type="ECO:0000313" key="5">
    <source>
        <dbReference type="EMBL" id="OGZ18132.1"/>
    </source>
</evidence>
<dbReference type="EMBL" id="MHLU01000108">
    <property type="protein sequence ID" value="OGZ18132.1"/>
    <property type="molecule type" value="Genomic_DNA"/>
</dbReference>
<dbReference type="Proteomes" id="UP000178106">
    <property type="component" value="Unassembled WGS sequence"/>
</dbReference>
<keyword evidence="3" id="KW-0378">Hydrolase</keyword>
<accession>A0A1G2DXK6</accession>
<evidence type="ECO:0000313" key="6">
    <source>
        <dbReference type="Proteomes" id="UP000178106"/>
    </source>
</evidence>
<dbReference type="GO" id="GO:0016787">
    <property type="term" value="F:hydrolase activity"/>
    <property type="evidence" value="ECO:0007669"/>
    <property type="project" value="UniProtKB-KW"/>
</dbReference>
<keyword evidence="1" id="KW-0540">Nuclease</keyword>
<dbReference type="SMART" id="SM00318">
    <property type="entry name" value="SNc"/>
    <property type="match status" value="1"/>
</dbReference>
<dbReference type="Pfam" id="PF00565">
    <property type="entry name" value="SNase"/>
    <property type="match status" value="1"/>
</dbReference>
<feature type="domain" description="TNase-like" evidence="4">
    <location>
        <begin position="59"/>
        <end position="192"/>
    </location>
</feature>
<dbReference type="PROSITE" id="PS50830">
    <property type="entry name" value="TNASE_3"/>
    <property type="match status" value="1"/>
</dbReference>
<dbReference type="PANTHER" id="PTHR12302:SF3">
    <property type="entry name" value="SERINE_THREONINE-PROTEIN KINASE 31"/>
    <property type="match status" value="1"/>
</dbReference>
<dbReference type="InterPro" id="IPR035437">
    <property type="entry name" value="SNase_OB-fold_sf"/>
</dbReference>
<proteinExistence type="predicted"/>
<comment type="caution">
    <text evidence="5">The sequence shown here is derived from an EMBL/GenBank/DDBJ whole genome shotgun (WGS) entry which is preliminary data.</text>
</comment>